<comment type="caution">
    <text evidence="1">The sequence shown here is derived from an EMBL/GenBank/DDBJ whole genome shotgun (WGS) entry which is preliminary data.</text>
</comment>
<sequence>MFNASNHKFLLKFTNGTTVGDYNKHSIPDKVIKFTSFADIIFGKWQKNLLIDVIGMVDEVGYSQPQSGREKPRVNLNLKDLGFKIEIEVVQHGSHEMFIFWDRKASEHLGVAASQLRSIVIEDLEASSKHNPEPLNPTTSVKRLAIKGDIHVCIVPLLSPLLHFRVL</sequence>
<keyword evidence="2" id="KW-1185">Reference proteome</keyword>
<evidence type="ECO:0000313" key="2">
    <source>
        <dbReference type="Proteomes" id="UP001058974"/>
    </source>
</evidence>
<dbReference type="Gramene" id="Psat07G0635700-T1">
    <property type="protein sequence ID" value="KAI5391512.1"/>
    <property type="gene ID" value="KIW84_076357"/>
</dbReference>
<dbReference type="EMBL" id="JAMSHJ010000007">
    <property type="protein sequence ID" value="KAI5391512.1"/>
    <property type="molecule type" value="Genomic_DNA"/>
</dbReference>
<proteinExistence type="predicted"/>
<evidence type="ECO:0000313" key="1">
    <source>
        <dbReference type="EMBL" id="KAI5391512.1"/>
    </source>
</evidence>
<reference evidence="1 2" key="1">
    <citation type="journal article" date="2022" name="Nat. Genet.">
        <title>Improved pea reference genome and pan-genome highlight genomic features and evolutionary characteristics.</title>
        <authorList>
            <person name="Yang T."/>
            <person name="Liu R."/>
            <person name="Luo Y."/>
            <person name="Hu S."/>
            <person name="Wang D."/>
            <person name="Wang C."/>
            <person name="Pandey M.K."/>
            <person name="Ge S."/>
            <person name="Xu Q."/>
            <person name="Li N."/>
            <person name="Li G."/>
            <person name="Huang Y."/>
            <person name="Saxena R.K."/>
            <person name="Ji Y."/>
            <person name="Li M."/>
            <person name="Yan X."/>
            <person name="He Y."/>
            <person name="Liu Y."/>
            <person name="Wang X."/>
            <person name="Xiang C."/>
            <person name="Varshney R.K."/>
            <person name="Ding H."/>
            <person name="Gao S."/>
            <person name="Zong X."/>
        </authorList>
    </citation>
    <scope>NUCLEOTIDE SEQUENCE [LARGE SCALE GENOMIC DNA]</scope>
    <source>
        <strain evidence="1 2">cv. Zhongwan 6</strain>
    </source>
</reference>
<name>A0A9D4VXU9_PEA</name>
<dbReference type="AlphaFoldDB" id="A0A9D4VXU9"/>
<gene>
    <name evidence="1" type="ORF">KIW84_076357</name>
</gene>
<dbReference type="Proteomes" id="UP001058974">
    <property type="component" value="Chromosome 7"/>
</dbReference>
<dbReference type="Gene3D" id="2.40.50.140">
    <property type="entry name" value="Nucleic acid-binding proteins"/>
    <property type="match status" value="1"/>
</dbReference>
<accession>A0A9D4VXU9</accession>
<organism evidence="1 2">
    <name type="scientific">Pisum sativum</name>
    <name type="common">Garden pea</name>
    <name type="synonym">Lathyrus oleraceus</name>
    <dbReference type="NCBI Taxonomy" id="3888"/>
    <lineage>
        <taxon>Eukaryota</taxon>
        <taxon>Viridiplantae</taxon>
        <taxon>Streptophyta</taxon>
        <taxon>Embryophyta</taxon>
        <taxon>Tracheophyta</taxon>
        <taxon>Spermatophyta</taxon>
        <taxon>Magnoliopsida</taxon>
        <taxon>eudicotyledons</taxon>
        <taxon>Gunneridae</taxon>
        <taxon>Pentapetalae</taxon>
        <taxon>rosids</taxon>
        <taxon>fabids</taxon>
        <taxon>Fabales</taxon>
        <taxon>Fabaceae</taxon>
        <taxon>Papilionoideae</taxon>
        <taxon>50 kb inversion clade</taxon>
        <taxon>NPAAA clade</taxon>
        <taxon>Hologalegina</taxon>
        <taxon>IRL clade</taxon>
        <taxon>Fabeae</taxon>
        <taxon>Lathyrus</taxon>
    </lineage>
</organism>
<protein>
    <submittedName>
        <fullName evidence="1">Uncharacterized protein</fullName>
    </submittedName>
</protein>
<dbReference type="InterPro" id="IPR012340">
    <property type="entry name" value="NA-bd_OB-fold"/>
</dbReference>